<dbReference type="PANTHER" id="PTHR12854:SF12">
    <property type="entry name" value="POLYADENYLATE-BINDING PROTEIN INTERACTING PROTEIN"/>
    <property type="match status" value="1"/>
</dbReference>
<dbReference type="AlphaFoldDB" id="A0AAV7F004"/>
<feature type="domain" description="Ataxin 2 SM" evidence="1">
    <location>
        <begin position="19"/>
        <end position="81"/>
    </location>
</feature>
<evidence type="ECO:0000313" key="3">
    <source>
        <dbReference type="Proteomes" id="UP000825729"/>
    </source>
</evidence>
<evidence type="ECO:0000313" key="2">
    <source>
        <dbReference type="EMBL" id="KAG9454056.1"/>
    </source>
</evidence>
<dbReference type="Pfam" id="PF14438">
    <property type="entry name" value="SM-ATX"/>
    <property type="match status" value="1"/>
</dbReference>
<protein>
    <recommendedName>
        <fullName evidence="1">Ataxin 2 SM domain-containing protein</fullName>
    </recommendedName>
</protein>
<gene>
    <name evidence="2" type="ORF">H6P81_006960</name>
</gene>
<proteinExistence type="predicted"/>
<dbReference type="InterPro" id="IPR025852">
    <property type="entry name" value="SM_dom_ATX"/>
</dbReference>
<dbReference type="Proteomes" id="UP000825729">
    <property type="component" value="Unassembled WGS sequence"/>
</dbReference>
<dbReference type="InterPro" id="IPR045117">
    <property type="entry name" value="ATXN2-like"/>
</dbReference>
<accession>A0AAV7F004</accession>
<reference evidence="2 3" key="1">
    <citation type="submission" date="2021-07" db="EMBL/GenBank/DDBJ databases">
        <title>The Aristolochia fimbriata genome: insights into angiosperm evolution, floral development and chemical biosynthesis.</title>
        <authorList>
            <person name="Jiao Y."/>
        </authorList>
    </citation>
    <scope>NUCLEOTIDE SEQUENCE [LARGE SCALE GENOMIC DNA]</scope>
    <source>
        <strain evidence="2">IBCAS-2021</strain>
        <tissue evidence="2">Leaf</tissue>
    </source>
</reference>
<dbReference type="PANTHER" id="PTHR12854">
    <property type="entry name" value="ATAXIN 2-RELATED"/>
    <property type="match status" value="1"/>
</dbReference>
<name>A0AAV7F004_ARIFI</name>
<evidence type="ECO:0000259" key="1">
    <source>
        <dbReference type="Pfam" id="PF14438"/>
    </source>
</evidence>
<sequence>MACRKLERADEASVPELSDALLFTTMCIVGLPVEVQVKDGTIYSGIFHTACVEEDYGVVLMKARMTKKGRNGSMDGVVSNEAGDDFIASEHGQQETCLHQIEREPTRALETLETEFSDIGKIRCLDQVEDTIAANSNNEEGFLAKGEKIIDVIEREVSDSKQNDAIVEETSWEDASSNPKVEKMLCEVECCMSTSNTSPFDRQPEDETLVELSSKISSNEETCASHVHSVVVPQSQHLHIHKFSNSPSVGPITANGVVSSVKSNAKEFKLNPAVPATQPGVEVSSFAPRASVPVKFVQYNNMMAGNVGTGSQYGLPIVGHIGSRQQHVRYSSQYPAGLTYLPPNHPNSQAVTLGRLGQVVYMHPISHDVIQGAPALSLGPGCHLLATPHQPHLPKHKGTVTPLQLCMTPPLVAGGQQPIALPAQLPFSQPVPPVPVVPSITSVFGCVPLVL</sequence>
<dbReference type="GO" id="GO:0010494">
    <property type="term" value="C:cytoplasmic stress granule"/>
    <property type="evidence" value="ECO:0007669"/>
    <property type="project" value="TreeGrafter"/>
</dbReference>
<dbReference type="GO" id="GO:0034063">
    <property type="term" value="P:stress granule assembly"/>
    <property type="evidence" value="ECO:0007669"/>
    <property type="project" value="TreeGrafter"/>
</dbReference>
<dbReference type="GO" id="GO:0003729">
    <property type="term" value="F:mRNA binding"/>
    <property type="evidence" value="ECO:0007669"/>
    <property type="project" value="TreeGrafter"/>
</dbReference>
<keyword evidence="3" id="KW-1185">Reference proteome</keyword>
<organism evidence="2 3">
    <name type="scientific">Aristolochia fimbriata</name>
    <name type="common">White veined hardy Dutchman's pipe vine</name>
    <dbReference type="NCBI Taxonomy" id="158543"/>
    <lineage>
        <taxon>Eukaryota</taxon>
        <taxon>Viridiplantae</taxon>
        <taxon>Streptophyta</taxon>
        <taxon>Embryophyta</taxon>
        <taxon>Tracheophyta</taxon>
        <taxon>Spermatophyta</taxon>
        <taxon>Magnoliopsida</taxon>
        <taxon>Magnoliidae</taxon>
        <taxon>Piperales</taxon>
        <taxon>Aristolochiaceae</taxon>
        <taxon>Aristolochia</taxon>
    </lineage>
</organism>
<dbReference type="EMBL" id="JAINDJ010000003">
    <property type="protein sequence ID" value="KAG9454056.1"/>
    <property type="molecule type" value="Genomic_DNA"/>
</dbReference>
<comment type="caution">
    <text evidence="2">The sequence shown here is derived from an EMBL/GenBank/DDBJ whole genome shotgun (WGS) entry which is preliminary data.</text>
</comment>